<dbReference type="EMBL" id="VSRR010026467">
    <property type="protein sequence ID" value="MPC67594.1"/>
    <property type="molecule type" value="Genomic_DNA"/>
</dbReference>
<proteinExistence type="predicted"/>
<gene>
    <name evidence="1" type="ORF">E2C01_061771</name>
</gene>
<evidence type="ECO:0000313" key="2">
    <source>
        <dbReference type="Proteomes" id="UP000324222"/>
    </source>
</evidence>
<reference evidence="1 2" key="1">
    <citation type="submission" date="2019-05" db="EMBL/GenBank/DDBJ databases">
        <title>Another draft genome of Portunus trituberculatus and its Hox gene families provides insights of decapod evolution.</title>
        <authorList>
            <person name="Jeong J.-H."/>
            <person name="Song I."/>
            <person name="Kim S."/>
            <person name="Choi T."/>
            <person name="Kim D."/>
            <person name="Ryu S."/>
            <person name="Kim W."/>
        </authorList>
    </citation>
    <scope>NUCLEOTIDE SEQUENCE [LARGE SCALE GENOMIC DNA]</scope>
    <source>
        <tissue evidence="1">Muscle</tissue>
    </source>
</reference>
<accession>A0A5B7HG85</accession>
<evidence type="ECO:0000313" key="1">
    <source>
        <dbReference type="EMBL" id="MPC67594.1"/>
    </source>
</evidence>
<dbReference type="Proteomes" id="UP000324222">
    <property type="component" value="Unassembled WGS sequence"/>
</dbReference>
<comment type="caution">
    <text evidence="1">The sequence shown here is derived from an EMBL/GenBank/DDBJ whole genome shotgun (WGS) entry which is preliminary data.</text>
</comment>
<sequence length="153" mass="17137">MAFLNTGANHHPPVTATTTLPPLMIRSNGVKWGRIGLSLGSHHPDKPLRFPNGWWRDELGKLGEKGKRTPVFRNAFSSYYDNFTRPQRQPAERGRDIEGHQWEPQQPPLCLLRTATPSLTPSLPRVNSRLRLGCPYCLAAFTPTTAPPNPTPH</sequence>
<protein>
    <submittedName>
        <fullName evidence="1">Uncharacterized protein</fullName>
    </submittedName>
</protein>
<name>A0A5B7HG85_PORTR</name>
<organism evidence="1 2">
    <name type="scientific">Portunus trituberculatus</name>
    <name type="common">Swimming crab</name>
    <name type="synonym">Neptunus trituberculatus</name>
    <dbReference type="NCBI Taxonomy" id="210409"/>
    <lineage>
        <taxon>Eukaryota</taxon>
        <taxon>Metazoa</taxon>
        <taxon>Ecdysozoa</taxon>
        <taxon>Arthropoda</taxon>
        <taxon>Crustacea</taxon>
        <taxon>Multicrustacea</taxon>
        <taxon>Malacostraca</taxon>
        <taxon>Eumalacostraca</taxon>
        <taxon>Eucarida</taxon>
        <taxon>Decapoda</taxon>
        <taxon>Pleocyemata</taxon>
        <taxon>Brachyura</taxon>
        <taxon>Eubrachyura</taxon>
        <taxon>Portunoidea</taxon>
        <taxon>Portunidae</taxon>
        <taxon>Portuninae</taxon>
        <taxon>Portunus</taxon>
    </lineage>
</organism>
<dbReference type="AlphaFoldDB" id="A0A5B7HG85"/>
<keyword evidence="2" id="KW-1185">Reference proteome</keyword>